<dbReference type="RefSeq" id="WP_072707983.1">
    <property type="nucleotide sequence ID" value="NZ_FMJB01000061.1"/>
</dbReference>
<sequence length="75" mass="8596">MAISTTEFHVERPTIRARFDRFFSALAGAYTAYANSRSRIGEIRALEAKSDAELKAMGIKRDQIAQYVFRDVFYV</sequence>
<dbReference type="Proteomes" id="UP000184085">
    <property type="component" value="Unassembled WGS sequence"/>
</dbReference>
<dbReference type="AlphaFoldDB" id="A0A1M4N239"/>
<gene>
    <name evidence="1" type="ORF">KARMA_3160</name>
</gene>
<organism evidence="1 2">
    <name type="scientific">Donghicola eburneus</name>
    <dbReference type="NCBI Taxonomy" id="393278"/>
    <lineage>
        <taxon>Bacteria</taxon>
        <taxon>Pseudomonadati</taxon>
        <taxon>Pseudomonadota</taxon>
        <taxon>Alphaproteobacteria</taxon>
        <taxon>Rhodobacterales</taxon>
        <taxon>Roseobacteraceae</taxon>
        <taxon>Donghicola</taxon>
    </lineage>
</organism>
<dbReference type="EMBL" id="FMJB01000061">
    <property type="protein sequence ID" value="SCM68930.1"/>
    <property type="molecule type" value="Genomic_DNA"/>
</dbReference>
<evidence type="ECO:0000313" key="2">
    <source>
        <dbReference type="Proteomes" id="UP000184085"/>
    </source>
</evidence>
<proteinExistence type="predicted"/>
<reference evidence="2" key="1">
    <citation type="submission" date="2016-09" db="EMBL/GenBank/DDBJ databases">
        <authorList>
            <person name="Wibberg D."/>
        </authorList>
    </citation>
    <scope>NUCLEOTIDE SEQUENCE [LARGE SCALE GENOMIC DNA]</scope>
</reference>
<keyword evidence="2" id="KW-1185">Reference proteome</keyword>
<evidence type="ECO:0000313" key="1">
    <source>
        <dbReference type="EMBL" id="SCM68930.1"/>
    </source>
</evidence>
<protein>
    <recommendedName>
        <fullName evidence="3">DUF1127 domain-containing protein</fullName>
    </recommendedName>
</protein>
<evidence type="ECO:0008006" key="3">
    <source>
        <dbReference type="Google" id="ProtNLM"/>
    </source>
</evidence>
<accession>A0A1M4N239</accession>
<name>A0A1M4N239_9RHOB</name>